<protein>
    <recommendedName>
        <fullName evidence="2">3'-phosphate/5'-hydroxy nucleic acid ligase</fullName>
        <ecNumber evidence="2">6.5.1.8</ecNumber>
    </recommendedName>
</protein>
<dbReference type="AlphaFoldDB" id="A0A3B0VA44"/>
<evidence type="ECO:0000256" key="6">
    <source>
        <dbReference type="ARBA" id="ARBA00023134"/>
    </source>
</evidence>
<evidence type="ECO:0000256" key="8">
    <source>
        <dbReference type="ARBA" id="ARBA00047746"/>
    </source>
</evidence>
<name>A0A3B0VA44_9ZZZZ</name>
<dbReference type="PANTHER" id="PTHR43749:SF2">
    <property type="entry name" value="RNA-SPLICING LIGASE RTCB"/>
    <property type="match status" value="1"/>
</dbReference>
<accession>A0A3B0VA44</accession>
<dbReference type="GO" id="GO:0170057">
    <property type="term" value="F:RNA ligase (GTP) activity"/>
    <property type="evidence" value="ECO:0007669"/>
    <property type="project" value="UniProtKB-EC"/>
</dbReference>
<comment type="cofactor">
    <cofactor evidence="1">
        <name>Mn(2+)</name>
        <dbReference type="ChEBI" id="CHEBI:29035"/>
    </cofactor>
</comment>
<dbReference type="GO" id="GO:0042245">
    <property type="term" value="P:RNA repair"/>
    <property type="evidence" value="ECO:0007669"/>
    <property type="project" value="TreeGrafter"/>
</dbReference>
<evidence type="ECO:0000256" key="1">
    <source>
        <dbReference type="ARBA" id="ARBA00001936"/>
    </source>
</evidence>
<dbReference type="InterPro" id="IPR001233">
    <property type="entry name" value="RtcB"/>
</dbReference>
<keyword evidence="7" id="KW-0464">Manganese</keyword>
<evidence type="ECO:0000256" key="3">
    <source>
        <dbReference type="ARBA" id="ARBA00022598"/>
    </source>
</evidence>
<dbReference type="EC" id="6.5.1.8" evidence="2"/>
<dbReference type="GO" id="GO:0006281">
    <property type="term" value="P:DNA repair"/>
    <property type="evidence" value="ECO:0007669"/>
    <property type="project" value="TreeGrafter"/>
</dbReference>
<gene>
    <name evidence="9" type="ORF">MNBD_CHLOROFLEXI01-5205</name>
</gene>
<dbReference type="GO" id="GO:0003909">
    <property type="term" value="F:DNA ligase activity"/>
    <property type="evidence" value="ECO:0007669"/>
    <property type="project" value="TreeGrafter"/>
</dbReference>
<dbReference type="SUPFAM" id="SSF103365">
    <property type="entry name" value="Hypothetical protein PH1602"/>
    <property type="match status" value="1"/>
</dbReference>
<keyword evidence="4" id="KW-0479">Metal-binding</keyword>
<comment type="catalytic activity">
    <reaction evidence="8">
        <text>a 3'-end 3'-phospho-ribonucleotide-RNA + a 5'-end dephospho-ribonucleoside-RNA + GTP = a ribonucleotidyl-ribonucleotide-RNA + GMP + diphosphate</text>
        <dbReference type="Rhea" id="RHEA:68076"/>
        <dbReference type="Rhea" id="RHEA-COMP:10463"/>
        <dbReference type="Rhea" id="RHEA-COMP:13936"/>
        <dbReference type="Rhea" id="RHEA-COMP:17355"/>
        <dbReference type="ChEBI" id="CHEBI:33019"/>
        <dbReference type="ChEBI" id="CHEBI:37565"/>
        <dbReference type="ChEBI" id="CHEBI:58115"/>
        <dbReference type="ChEBI" id="CHEBI:83062"/>
        <dbReference type="ChEBI" id="CHEBI:138284"/>
        <dbReference type="ChEBI" id="CHEBI:173118"/>
        <dbReference type="EC" id="6.5.1.8"/>
    </reaction>
</comment>
<sequence length="279" mass="30372">VTAVTARLRDKAWTQLGTSGSGNHFVEFGVLAILNDDLGLPQGEYLALLSHSGSRGAGATVADFYSKLAMKQHPELPKELRHLAWLDLDSDAGREYWAAMQLMGNYAAANHACIHRHVTKALGAKVLLDVENHHNFAWKEVHDGQTVIVHRKGATPAGEGVFGIIPGSMGTPGFVVRGKGNDASLNSAAHGAGRRMSRRQANKSFTWSAVNKYLREQGVTLLSAGLDEVPMVYKDIHEVMAAQADLVTSMARFEPKLVKMAPAKEWGRRPNSNRATKRT</sequence>
<dbReference type="GO" id="GO:0005525">
    <property type="term" value="F:GTP binding"/>
    <property type="evidence" value="ECO:0007669"/>
    <property type="project" value="UniProtKB-KW"/>
</dbReference>
<reference evidence="9" key="1">
    <citation type="submission" date="2018-06" db="EMBL/GenBank/DDBJ databases">
        <authorList>
            <person name="Zhirakovskaya E."/>
        </authorList>
    </citation>
    <scope>NUCLEOTIDE SEQUENCE</scope>
</reference>
<proteinExistence type="predicted"/>
<evidence type="ECO:0000256" key="4">
    <source>
        <dbReference type="ARBA" id="ARBA00022723"/>
    </source>
</evidence>
<keyword evidence="3 9" id="KW-0436">Ligase</keyword>
<keyword evidence="5" id="KW-0547">Nucleotide-binding</keyword>
<dbReference type="InterPro" id="IPR052915">
    <property type="entry name" value="RtcB-like"/>
</dbReference>
<evidence type="ECO:0000256" key="2">
    <source>
        <dbReference type="ARBA" id="ARBA00012726"/>
    </source>
</evidence>
<evidence type="ECO:0000313" key="9">
    <source>
        <dbReference type="EMBL" id="VAW35067.1"/>
    </source>
</evidence>
<dbReference type="PANTHER" id="PTHR43749">
    <property type="entry name" value="RNA-SPLICING LIGASE RTCB"/>
    <property type="match status" value="1"/>
</dbReference>
<feature type="non-terminal residue" evidence="9">
    <location>
        <position position="1"/>
    </location>
</feature>
<evidence type="ECO:0000256" key="7">
    <source>
        <dbReference type="ARBA" id="ARBA00023211"/>
    </source>
</evidence>
<evidence type="ECO:0000256" key="5">
    <source>
        <dbReference type="ARBA" id="ARBA00022741"/>
    </source>
</evidence>
<dbReference type="InterPro" id="IPR036025">
    <property type="entry name" value="RtcB-like_sf"/>
</dbReference>
<dbReference type="Pfam" id="PF01139">
    <property type="entry name" value="RtcB"/>
    <property type="match status" value="1"/>
</dbReference>
<organism evidence="9">
    <name type="scientific">hydrothermal vent metagenome</name>
    <dbReference type="NCBI Taxonomy" id="652676"/>
    <lineage>
        <taxon>unclassified sequences</taxon>
        <taxon>metagenomes</taxon>
        <taxon>ecological metagenomes</taxon>
    </lineage>
</organism>
<dbReference type="EMBL" id="UOEU01000567">
    <property type="protein sequence ID" value="VAW35067.1"/>
    <property type="molecule type" value="Genomic_DNA"/>
</dbReference>
<keyword evidence="6" id="KW-0342">GTP-binding</keyword>
<dbReference type="GO" id="GO:0006396">
    <property type="term" value="P:RNA processing"/>
    <property type="evidence" value="ECO:0007669"/>
    <property type="project" value="InterPro"/>
</dbReference>
<dbReference type="GO" id="GO:0030145">
    <property type="term" value="F:manganese ion binding"/>
    <property type="evidence" value="ECO:0007669"/>
    <property type="project" value="TreeGrafter"/>
</dbReference>
<dbReference type="Gene3D" id="3.90.1860.10">
    <property type="entry name" value="tRNA-splicing ligase RtcB"/>
    <property type="match status" value="1"/>
</dbReference>